<dbReference type="AlphaFoldDB" id="A0A829Y8L0"/>
<dbReference type="Gene3D" id="3.40.50.1820">
    <property type="entry name" value="alpha/beta hydrolase"/>
    <property type="match status" value="1"/>
</dbReference>
<evidence type="ECO:0000313" key="3">
    <source>
        <dbReference type="EMBL" id="GFE79510.1"/>
    </source>
</evidence>
<dbReference type="EMBL" id="BLJN01000001">
    <property type="protein sequence ID" value="GFE79510.1"/>
    <property type="molecule type" value="Genomic_DNA"/>
</dbReference>
<dbReference type="PANTHER" id="PTHR43037">
    <property type="entry name" value="UNNAMED PRODUCT-RELATED"/>
    <property type="match status" value="1"/>
</dbReference>
<sequence>MQAKRVFFTGMIIIVALFVALVAAPLASFANDNAILDGFVAREYQSAAGVKLPYRLYLPGAAKRDQALPLILFLHGSGGAGTDNRKQVSGGNTDGTHIWIERAMQERHPAFVLAPQIPETSRWHSSSDEPLPHVAALLELLGELSSELRIDTGRVYVIGQSRGGYGAWDLIARYPDIFAAAIPLCGGGDTKRILSARDVAVWAFHGAEDTTVPASHSREMVAALRAVNSSVRYTEYPGVGHDVWTRAFRERDLLEWLFAQRRPDPKSL</sequence>
<keyword evidence="4" id="KW-1185">Reference proteome</keyword>
<dbReference type="SUPFAM" id="SSF53474">
    <property type="entry name" value="alpha/beta-Hydrolases"/>
    <property type="match status" value="1"/>
</dbReference>
<dbReference type="GO" id="GO:0016787">
    <property type="term" value="F:hydrolase activity"/>
    <property type="evidence" value="ECO:0007669"/>
    <property type="project" value="InterPro"/>
</dbReference>
<dbReference type="PANTHER" id="PTHR43037:SF1">
    <property type="entry name" value="BLL1128 PROTEIN"/>
    <property type="match status" value="1"/>
</dbReference>
<keyword evidence="1" id="KW-0732">Signal</keyword>
<comment type="caution">
    <text evidence="3">The sequence shown here is derived from an EMBL/GenBank/DDBJ whole genome shotgun (WGS) entry which is preliminary data.</text>
</comment>
<proteinExistence type="predicted"/>
<dbReference type="InterPro" id="IPR050955">
    <property type="entry name" value="Plant_Biomass_Hydrol_Est"/>
</dbReference>
<evidence type="ECO:0000259" key="2">
    <source>
        <dbReference type="Pfam" id="PF01738"/>
    </source>
</evidence>
<dbReference type="Pfam" id="PF01738">
    <property type="entry name" value="DLH"/>
    <property type="match status" value="1"/>
</dbReference>
<feature type="domain" description="Dienelactone hydrolase" evidence="2">
    <location>
        <begin position="146"/>
        <end position="241"/>
    </location>
</feature>
<accession>A0A829Y8L0</accession>
<evidence type="ECO:0000313" key="4">
    <source>
        <dbReference type="Proteomes" id="UP000445000"/>
    </source>
</evidence>
<evidence type="ECO:0000256" key="1">
    <source>
        <dbReference type="ARBA" id="ARBA00022729"/>
    </source>
</evidence>
<protein>
    <recommendedName>
        <fullName evidence="2">Dienelactone hydrolase domain-containing protein</fullName>
    </recommendedName>
</protein>
<dbReference type="InterPro" id="IPR029058">
    <property type="entry name" value="AB_hydrolase_fold"/>
</dbReference>
<name>A0A829Y8L0_9GAMM</name>
<gene>
    <name evidence="3" type="ORF">GCM10011487_15100</name>
</gene>
<reference evidence="4" key="1">
    <citation type="submission" date="2020-01" db="EMBL/GenBank/DDBJ databases">
        <title>'Steroidobacter agaridevorans' sp. nov., agar-degrading bacteria isolated from rhizosphere soils.</title>
        <authorList>
            <person name="Ikenaga M."/>
            <person name="Kataoka M."/>
            <person name="Murouchi A."/>
            <person name="Katsuragi S."/>
            <person name="Sakai M."/>
        </authorList>
    </citation>
    <scope>NUCLEOTIDE SEQUENCE [LARGE SCALE GENOMIC DNA]</scope>
    <source>
        <strain evidence="4">YU21-B</strain>
    </source>
</reference>
<dbReference type="RefSeq" id="WP_161811172.1">
    <property type="nucleotide sequence ID" value="NZ_BLJN01000001.1"/>
</dbReference>
<dbReference type="Proteomes" id="UP000445000">
    <property type="component" value="Unassembled WGS sequence"/>
</dbReference>
<organism evidence="3 4">
    <name type="scientific">Steroidobacter agaridevorans</name>
    <dbReference type="NCBI Taxonomy" id="2695856"/>
    <lineage>
        <taxon>Bacteria</taxon>
        <taxon>Pseudomonadati</taxon>
        <taxon>Pseudomonadota</taxon>
        <taxon>Gammaproteobacteria</taxon>
        <taxon>Steroidobacterales</taxon>
        <taxon>Steroidobacteraceae</taxon>
        <taxon>Steroidobacter</taxon>
    </lineage>
</organism>
<dbReference type="InterPro" id="IPR002925">
    <property type="entry name" value="Dienelactn_hydro"/>
</dbReference>